<comment type="caution">
    <text evidence="12">The sequence shown here is derived from an EMBL/GenBank/DDBJ whole genome shotgun (WGS) entry which is preliminary data.</text>
</comment>
<dbReference type="InterPro" id="IPR001650">
    <property type="entry name" value="Helicase_C-like"/>
</dbReference>
<evidence type="ECO:0000256" key="2">
    <source>
        <dbReference type="ARBA" id="ARBA00022741"/>
    </source>
</evidence>
<dbReference type="Gene3D" id="3.40.50.300">
    <property type="entry name" value="P-loop containing nucleotide triphosphate hydrolases"/>
    <property type="match status" value="2"/>
</dbReference>
<evidence type="ECO:0000256" key="7">
    <source>
        <dbReference type="ARBA" id="ARBA00034617"/>
    </source>
</evidence>
<dbReference type="PRINTS" id="PR00851">
    <property type="entry name" value="XRODRMPGMNTB"/>
</dbReference>
<dbReference type="InterPro" id="IPR032438">
    <property type="entry name" value="ERCC3_RAD25_C"/>
</dbReference>
<keyword evidence="4" id="KW-0347">Helicase</keyword>
<comment type="similarity">
    <text evidence="1">Belongs to the helicase family. RAD25/XPB subfamily.</text>
</comment>
<sequence>MRIGKTVIGVGAIARLRSATLILTSNATSVRQWKRELLDKTTLTDGDIGEYCGARREVRPVTIATYQMMTQRKGKGNEFPHMQLFRQRDWGLIVYDEVHLLPAPVFRMTAEIQATRRLGLTATLIREDGCAEDVFSLIGPKLFEMPWKMLESKGWIASVRCCEIRLPLPEADRPRYYAADARTKVRLAGENAGKLPIVEELLRRHAGQPALVIGQYLDQLHRLGAKLNAPVLTGEVRQEERERLYEAFKRGEIPVLVVSKVANFAVDLPDAVVAIQVSGSFGSRQEEAQRIGRILRPKTGGNAAWFYTLVTAQSKETEFAAKRQLFMLEQGYRYELVRLAEGSGEPMGAFKEAGGR</sequence>
<evidence type="ECO:0000313" key="13">
    <source>
        <dbReference type="Proteomes" id="UP000680304"/>
    </source>
</evidence>
<evidence type="ECO:0000259" key="11">
    <source>
        <dbReference type="PROSITE" id="PS51194"/>
    </source>
</evidence>
<dbReference type="SUPFAM" id="SSF52540">
    <property type="entry name" value="P-loop containing nucleoside triphosphate hydrolases"/>
    <property type="match status" value="1"/>
</dbReference>
<evidence type="ECO:0000256" key="9">
    <source>
        <dbReference type="ARBA" id="ARBA00048988"/>
    </source>
</evidence>
<keyword evidence="5" id="KW-0067">ATP-binding</keyword>
<dbReference type="PROSITE" id="PS51192">
    <property type="entry name" value="HELICASE_ATP_BIND_1"/>
    <property type="match status" value="1"/>
</dbReference>
<dbReference type="PROSITE" id="PS51194">
    <property type="entry name" value="HELICASE_CTER"/>
    <property type="match status" value="1"/>
</dbReference>
<reference evidence="12 13" key="1">
    <citation type="submission" date="2021-04" db="EMBL/GenBank/DDBJ databases">
        <title>Draft genome sequence of Paenibacillus cisolokensis, LC2-13A.</title>
        <authorList>
            <person name="Uke A."/>
            <person name="Chhe C."/>
            <person name="Baramee S."/>
            <person name="Kosugi A."/>
        </authorList>
    </citation>
    <scope>NUCLEOTIDE SEQUENCE [LARGE SCALE GENOMIC DNA]</scope>
    <source>
        <strain evidence="12 13">LC2-13A</strain>
    </source>
</reference>
<evidence type="ECO:0000256" key="4">
    <source>
        <dbReference type="ARBA" id="ARBA00022806"/>
    </source>
</evidence>
<dbReference type="CDD" id="cd18789">
    <property type="entry name" value="SF2_C_XPB"/>
    <property type="match status" value="1"/>
</dbReference>
<dbReference type="PANTHER" id="PTHR11274:SF0">
    <property type="entry name" value="GENERAL TRANSCRIPTION AND DNA REPAIR FACTOR IIH HELICASE SUBUNIT XPB"/>
    <property type="match status" value="1"/>
</dbReference>
<comment type="catalytic activity">
    <reaction evidence="9">
        <text>ATP + H2O = ADP + phosphate + H(+)</text>
        <dbReference type="Rhea" id="RHEA:13065"/>
        <dbReference type="ChEBI" id="CHEBI:15377"/>
        <dbReference type="ChEBI" id="CHEBI:15378"/>
        <dbReference type="ChEBI" id="CHEBI:30616"/>
        <dbReference type="ChEBI" id="CHEBI:43474"/>
        <dbReference type="ChEBI" id="CHEBI:456216"/>
        <dbReference type="EC" id="5.6.2.4"/>
    </reaction>
</comment>
<proteinExistence type="inferred from homology"/>
<keyword evidence="6" id="KW-0413">Isomerase</keyword>
<dbReference type="PANTHER" id="PTHR11274">
    <property type="entry name" value="RAD25/XP-B DNA REPAIR HELICASE"/>
    <property type="match status" value="1"/>
</dbReference>
<dbReference type="InterPro" id="IPR027417">
    <property type="entry name" value="P-loop_NTPase"/>
</dbReference>
<dbReference type="SMART" id="SM00490">
    <property type="entry name" value="HELICc"/>
    <property type="match status" value="1"/>
</dbReference>
<feature type="domain" description="Helicase C-terminal" evidence="11">
    <location>
        <begin position="197"/>
        <end position="345"/>
    </location>
</feature>
<keyword evidence="3" id="KW-0378">Hydrolase</keyword>
<feature type="domain" description="Helicase ATP-binding" evidence="10">
    <location>
        <begin position="1"/>
        <end position="142"/>
    </location>
</feature>
<evidence type="ECO:0000256" key="6">
    <source>
        <dbReference type="ARBA" id="ARBA00023235"/>
    </source>
</evidence>
<organism evidence="12 13">
    <name type="scientific">Paenibacillus cisolokensis</name>
    <dbReference type="NCBI Taxonomy" id="1658519"/>
    <lineage>
        <taxon>Bacteria</taxon>
        <taxon>Bacillati</taxon>
        <taxon>Bacillota</taxon>
        <taxon>Bacilli</taxon>
        <taxon>Bacillales</taxon>
        <taxon>Paenibacillaceae</taxon>
        <taxon>Paenibacillus</taxon>
    </lineage>
</organism>
<evidence type="ECO:0000259" key="10">
    <source>
        <dbReference type="PROSITE" id="PS51192"/>
    </source>
</evidence>
<evidence type="ECO:0000256" key="5">
    <source>
        <dbReference type="ARBA" id="ARBA00022840"/>
    </source>
</evidence>
<dbReference type="EC" id="5.6.2.4" evidence="8"/>
<gene>
    <name evidence="12" type="ORF">PACILC2_16800</name>
</gene>
<keyword evidence="2" id="KW-0547">Nucleotide-binding</keyword>
<dbReference type="InterPro" id="IPR014001">
    <property type="entry name" value="Helicase_ATP-bd"/>
</dbReference>
<dbReference type="InterPro" id="IPR050615">
    <property type="entry name" value="ATP-dep_DNA_Helicase"/>
</dbReference>
<evidence type="ECO:0000256" key="1">
    <source>
        <dbReference type="ARBA" id="ARBA00006637"/>
    </source>
</evidence>
<comment type="catalytic activity">
    <reaction evidence="7">
        <text>Couples ATP hydrolysis with the unwinding of duplex DNA by translocating in the 3'-5' direction.</text>
        <dbReference type="EC" id="5.6.2.4"/>
    </reaction>
</comment>
<evidence type="ECO:0000313" key="12">
    <source>
        <dbReference type="EMBL" id="GIQ63112.1"/>
    </source>
</evidence>
<dbReference type="Proteomes" id="UP000680304">
    <property type="component" value="Unassembled WGS sequence"/>
</dbReference>
<protein>
    <recommendedName>
        <fullName evidence="8">DNA 3'-5' helicase</fullName>
        <ecNumber evidence="8">5.6.2.4</ecNumber>
    </recommendedName>
</protein>
<evidence type="ECO:0000256" key="3">
    <source>
        <dbReference type="ARBA" id="ARBA00022801"/>
    </source>
</evidence>
<accession>A0ABQ4N4N5</accession>
<dbReference type="EMBL" id="BOVJ01000054">
    <property type="protein sequence ID" value="GIQ63112.1"/>
    <property type="molecule type" value="Genomic_DNA"/>
</dbReference>
<dbReference type="InterPro" id="IPR006935">
    <property type="entry name" value="Helicase/UvrB_N"/>
</dbReference>
<evidence type="ECO:0000256" key="8">
    <source>
        <dbReference type="ARBA" id="ARBA00034808"/>
    </source>
</evidence>
<keyword evidence="13" id="KW-1185">Reference proteome</keyword>
<dbReference type="Pfam" id="PF04851">
    <property type="entry name" value="ResIII"/>
    <property type="match status" value="1"/>
</dbReference>
<name>A0ABQ4N4N5_9BACL</name>
<dbReference type="Pfam" id="PF16203">
    <property type="entry name" value="ERCC3_RAD25_C"/>
    <property type="match status" value="1"/>
</dbReference>